<organism evidence="1 2">
    <name type="scientific">Galerina marginata (strain CBS 339.88)</name>
    <dbReference type="NCBI Taxonomy" id="685588"/>
    <lineage>
        <taxon>Eukaryota</taxon>
        <taxon>Fungi</taxon>
        <taxon>Dikarya</taxon>
        <taxon>Basidiomycota</taxon>
        <taxon>Agaricomycotina</taxon>
        <taxon>Agaricomycetes</taxon>
        <taxon>Agaricomycetidae</taxon>
        <taxon>Agaricales</taxon>
        <taxon>Agaricineae</taxon>
        <taxon>Strophariaceae</taxon>
        <taxon>Galerina</taxon>
    </lineage>
</organism>
<gene>
    <name evidence="1" type="ORF">GALMADRAFT_1112265</name>
</gene>
<proteinExistence type="predicted"/>
<reference evidence="2" key="1">
    <citation type="journal article" date="2014" name="Proc. Natl. Acad. Sci. U.S.A.">
        <title>Extensive sampling of basidiomycete genomes demonstrates inadequacy of the white-rot/brown-rot paradigm for wood decay fungi.</title>
        <authorList>
            <person name="Riley R."/>
            <person name="Salamov A.A."/>
            <person name="Brown D.W."/>
            <person name="Nagy L.G."/>
            <person name="Floudas D."/>
            <person name="Held B.W."/>
            <person name="Levasseur A."/>
            <person name="Lombard V."/>
            <person name="Morin E."/>
            <person name="Otillar R."/>
            <person name="Lindquist E.A."/>
            <person name="Sun H."/>
            <person name="LaButti K.M."/>
            <person name="Schmutz J."/>
            <person name="Jabbour D."/>
            <person name="Luo H."/>
            <person name="Baker S.E."/>
            <person name="Pisabarro A.G."/>
            <person name="Walton J.D."/>
            <person name="Blanchette R.A."/>
            <person name="Henrissat B."/>
            <person name="Martin F."/>
            <person name="Cullen D."/>
            <person name="Hibbett D.S."/>
            <person name="Grigoriev I.V."/>
        </authorList>
    </citation>
    <scope>NUCLEOTIDE SEQUENCE [LARGE SCALE GENOMIC DNA]</scope>
    <source>
        <strain evidence="2">CBS 339.88</strain>
    </source>
</reference>
<evidence type="ECO:0000313" key="2">
    <source>
        <dbReference type="Proteomes" id="UP000027222"/>
    </source>
</evidence>
<dbReference type="EMBL" id="KL142371">
    <property type="protein sequence ID" value="KDR80858.1"/>
    <property type="molecule type" value="Genomic_DNA"/>
</dbReference>
<sequence length="106" mass="11852">MEPLASPFKGPYIQRFSIDPSSFNSQRQLGFQYNYTLEFVCWPTSGVLPPPLHVTVPVSPPSPSRALCRIQLKRTFLSDANVCLASARSTFDHAHDSSVERNKRSA</sequence>
<dbReference type="AlphaFoldDB" id="A0A067TPH2"/>
<name>A0A067TPH2_GALM3</name>
<accession>A0A067TPH2</accession>
<dbReference type="HOGENOM" id="CLU_2223484_0_0_1"/>
<dbReference type="Proteomes" id="UP000027222">
    <property type="component" value="Unassembled WGS sequence"/>
</dbReference>
<evidence type="ECO:0000313" key="1">
    <source>
        <dbReference type="EMBL" id="KDR80858.1"/>
    </source>
</evidence>
<keyword evidence="2" id="KW-1185">Reference proteome</keyword>
<protein>
    <submittedName>
        <fullName evidence="1">Uncharacterized protein</fullName>
    </submittedName>
</protein>